<dbReference type="InterPro" id="IPR036641">
    <property type="entry name" value="HPT_dom_sf"/>
</dbReference>
<protein>
    <submittedName>
        <fullName evidence="2">Hpt domain-containing protein</fullName>
    </submittedName>
</protein>
<keyword evidence="3" id="KW-1185">Reference proteome</keyword>
<dbReference type="SUPFAM" id="SSF47226">
    <property type="entry name" value="Histidine-containing phosphotransfer domain, HPT domain"/>
    <property type="match status" value="1"/>
</dbReference>
<dbReference type="InterPro" id="IPR008207">
    <property type="entry name" value="Sig_transdc_His_kin_Hpt_dom"/>
</dbReference>
<organism evidence="2 3">
    <name type="scientific">Nannocystis bainbridge</name>
    <dbReference type="NCBI Taxonomy" id="2995303"/>
    <lineage>
        <taxon>Bacteria</taxon>
        <taxon>Pseudomonadati</taxon>
        <taxon>Myxococcota</taxon>
        <taxon>Polyangia</taxon>
        <taxon>Nannocystales</taxon>
        <taxon>Nannocystaceae</taxon>
        <taxon>Nannocystis</taxon>
    </lineage>
</organism>
<sequence length="290" mass="28885">MKVGVRGHAPASAWPLLWARGFELGEPAEVLLCDAADDPRAGDPPRVVWTAGPLVARAPMAAIVRTPGLAAPPPEPEPAADASVADMLAAMRRDYAGQLPGSLAALAQVVTAAQQGTAAIADARMLAHRLRGTAATYGHPAFGQLAGDLEDRLAAGDLSPAPLGALLVAMAEPVVAALAPASQGSPLVVVGPAPADLPGPSIAAPDLTAAAQAIAAGTAHALWLSAGTHDNDYSDMSQESLSKILTTLAADPALQQIPLAIGRPGGAAASVALACLLSGAWGRLAPGFPA</sequence>
<dbReference type="Gene3D" id="1.20.120.160">
    <property type="entry name" value="HPT domain"/>
    <property type="match status" value="1"/>
</dbReference>
<evidence type="ECO:0000313" key="3">
    <source>
        <dbReference type="Proteomes" id="UP001221686"/>
    </source>
</evidence>
<evidence type="ECO:0000313" key="2">
    <source>
        <dbReference type="EMBL" id="MDC0721210.1"/>
    </source>
</evidence>
<accession>A0ABT5E5S8</accession>
<comment type="caution">
    <text evidence="2">The sequence shown here is derived from an EMBL/GenBank/DDBJ whole genome shotgun (WGS) entry which is preliminary data.</text>
</comment>
<gene>
    <name evidence="2" type="ORF">POL25_30165</name>
</gene>
<dbReference type="Pfam" id="PF01627">
    <property type="entry name" value="Hpt"/>
    <property type="match status" value="1"/>
</dbReference>
<reference evidence="2 3" key="1">
    <citation type="submission" date="2022-11" db="EMBL/GenBank/DDBJ databases">
        <title>Minimal conservation of predation-associated metabolite biosynthetic gene clusters underscores biosynthetic potential of Myxococcota including descriptions for ten novel species: Archangium lansinium sp. nov., Myxococcus landrumus sp. nov., Nannocystis bai.</title>
        <authorList>
            <person name="Ahearne A."/>
            <person name="Stevens C."/>
            <person name="Dowd S."/>
        </authorList>
    </citation>
    <scope>NUCLEOTIDE SEQUENCE [LARGE SCALE GENOMIC DNA]</scope>
    <source>
        <strain evidence="2 3">BB15-2</strain>
    </source>
</reference>
<evidence type="ECO:0000259" key="1">
    <source>
        <dbReference type="Pfam" id="PF01627"/>
    </source>
</evidence>
<dbReference type="Proteomes" id="UP001221686">
    <property type="component" value="Unassembled WGS sequence"/>
</dbReference>
<proteinExistence type="predicted"/>
<dbReference type="EMBL" id="JAQNDL010000003">
    <property type="protein sequence ID" value="MDC0721210.1"/>
    <property type="molecule type" value="Genomic_DNA"/>
</dbReference>
<name>A0ABT5E5S8_9BACT</name>
<feature type="domain" description="HPt" evidence="1">
    <location>
        <begin position="94"/>
        <end position="163"/>
    </location>
</feature>